<name>A0A9D4YRE5_RHISA</name>
<proteinExistence type="predicted"/>
<dbReference type="Proteomes" id="UP000821837">
    <property type="component" value="Unassembled WGS sequence"/>
</dbReference>
<reference evidence="1" key="2">
    <citation type="submission" date="2021-09" db="EMBL/GenBank/DDBJ databases">
        <authorList>
            <person name="Jia N."/>
            <person name="Wang J."/>
            <person name="Shi W."/>
            <person name="Du L."/>
            <person name="Sun Y."/>
            <person name="Zhan W."/>
            <person name="Jiang J."/>
            <person name="Wang Q."/>
            <person name="Zhang B."/>
            <person name="Ji P."/>
            <person name="Sakyi L.B."/>
            <person name="Cui X."/>
            <person name="Yuan T."/>
            <person name="Jiang B."/>
            <person name="Yang W."/>
            <person name="Lam T.T.-Y."/>
            <person name="Chang Q."/>
            <person name="Ding S."/>
            <person name="Wang X."/>
            <person name="Zhu J."/>
            <person name="Ruan X."/>
            <person name="Zhao L."/>
            <person name="Wei J."/>
            <person name="Que T."/>
            <person name="Du C."/>
            <person name="Cheng J."/>
            <person name="Dai P."/>
            <person name="Han X."/>
            <person name="Huang E."/>
            <person name="Gao Y."/>
            <person name="Liu J."/>
            <person name="Shao H."/>
            <person name="Ye R."/>
            <person name="Li L."/>
            <person name="Wei W."/>
            <person name="Wang X."/>
            <person name="Wang C."/>
            <person name="Huo Q."/>
            <person name="Li W."/>
            <person name="Guo W."/>
            <person name="Chen H."/>
            <person name="Chen S."/>
            <person name="Zhou L."/>
            <person name="Zhou L."/>
            <person name="Ni X."/>
            <person name="Tian J."/>
            <person name="Zhou Y."/>
            <person name="Sheng Y."/>
            <person name="Liu T."/>
            <person name="Pan Y."/>
            <person name="Xia L."/>
            <person name="Li J."/>
            <person name="Zhao F."/>
            <person name="Cao W."/>
        </authorList>
    </citation>
    <scope>NUCLEOTIDE SEQUENCE</scope>
    <source>
        <strain evidence="1">Rsan-2018</strain>
        <tissue evidence="1">Larvae</tissue>
    </source>
</reference>
<organism evidence="1 2">
    <name type="scientific">Rhipicephalus sanguineus</name>
    <name type="common">Brown dog tick</name>
    <name type="synonym">Ixodes sanguineus</name>
    <dbReference type="NCBI Taxonomy" id="34632"/>
    <lineage>
        <taxon>Eukaryota</taxon>
        <taxon>Metazoa</taxon>
        <taxon>Ecdysozoa</taxon>
        <taxon>Arthropoda</taxon>
        <taxon>Chelicerata</taxon>
        <taxon>Arachnida</taxon>
        <taxon>Acari</taxon>
        <taxon>Parasitiformes</taxon>
        <taxon>Ixodida</taxon>
        <taxon>Ixodoidea</taxon>
        <taxon>Ixodidae</taxon>
        <taxon>Rhipicephalinae</taxon>
        <taxon>Rhipicephalus</taxon>
        <taxon>Rhipicephalus</taxon>
    </lineage>
</organism>
<dbReference type="EMBL" id="JABSTV010000761">
    <property type="protein sequence ID" value="KAH7985699.1"/>
    <property type="molecule type" value="Genomic_DNA"/>
</dbReference>
<sequence length="105" mass="12144">MRACKTVPRLYAEDGFVGRYTWQAAEFDPDNGDFEVYLERLECFIAANDIAEEKKLQRNCLFRSRRKRGALFNGFKANSPNEHGRGTNFIAHCDEAQFSMDEQPD</sequence>
<accession>A0A9D4YRE5</accession>
<reference evidence="1" key="1">
    <citation type="journal article" date="2020" name="Cell">
        <title>Large-Scale Comparative Analyses of Tick Genomes Elucidate Their Genetic Diversity and Vector Capacities.</title>
        <authorList>
            <consortium name="Tick Genome and Microbiome Consortium (TIGMIC)"/>
            <person name="Jia N."/>
            <person name="Wang J."/>
            <person name="Shi W."/>
            <person name="Du L."/>
            <person name="Sun Y."/>
            <person name="Zhan W."/>
            <person name="Jiang J.F."/>
            <person name="Wang Q."/>
            <person name="Zhang B."/>
            <person name="Ji P."/>
            <person name="Bell-Sakyi L."/>
            <person name="Cui X.M."/>
            <person name="Yuan T.T."/>
            <person name="Jiang B.G."/>
            <person name="Yang W.F."/>
            <person name="Lam T.T."/>
            <person name="Chang Q.C."/>
            <person name="Ding S.J."/>
            <person name="Wang X.J."/>
            <person name="Zhu J.G."/>
            <person name="Ruan X.D."/>
            <person name="Zhao L."/>
            <person name="Wei J.T."/>
            <person name="Ye R.Z."/>
            <person name="Que T.C."/>
            <person name="Du C.H."/>
            <person name="Zhou Y.H."/>
            <person name="Cheng J.X."/>
            <person name="Dai P.F."/>
            <person name="Guo W.B."/>
            <person name="Han X.H."/>
            <person name="Huang E.J."/>
            <person name="Li L.F."/>
            <person name="Wei W."/>
            <person name="Gao Y.C."/>
            <person name="Liu J.Z."/>
            <person name="Shao H.Z."/>
            <person name="Wang X."/>
            <person name="Wang C.C."/>
            <person name="Yang T.C."/>
            <person name="Huo Q.B."/>
            <person name="Li W."/>
            <person name="Chen H.Y."/>
            <person name="Chen S.E."/>
            <person name="Zhou L.G."/>
            <person name="Ni X.B."/>
            <person name="Tian J.H."/>
            <person name="Sheng Y."/>
            <person name="Liu T."/>
            <person name="Pan Y.S."/>
            <person name="Xia L.Y."/>
            <person name="Li J."/>
            <person name="Zhao F."/>
            <person name="Cao W.C."/>
        </authorList>
    </citation>
    <scope>NUCLEOTIDE SEQUENCE</scope>
    <source>
        <strain evidence="1">Rsan-2018</strain>
    </source>
</reference>
<evidence type="ECO:0000313" key="2">
    <source>
        <dbReference type="Proteomes" id="UP000821837"/>
    </source>
</evidence>
<keyword evidence="2" id="KW-1185">Reference proteome</keyword>
<comment type="caution">
    <text evidence="1">The sequence shown here is derived from an EMBL/GenBank/DDBJ whole genome shotgun (WGS) entry which is preliminary data.</text>
</comment>
<evidence type="ECO:0000313" key="1">
    <source>
        <dbReference type="EMBL" id="KAH7985699.1"/>
    </source>
</evidence>
<gene>
    <name evidence="1" type="ORF">HPB52_025464</name>
</gene>
<protein>
    <submittedName>
        <fullName evidence="1">Uncharacterized protein</fullName>
    </submittedName>
</protein>
<dbReference type="AlphaFoldDB" id="A0A9D4YRE5"/>